<dbReference type="HOGENOM" id="CLU_118510_0_0_10"/>
<feature type="coiled-coil region" evidence="1">
    <location>
        <begin position="136"/>
        <end position="170"/>
    </location>
</feature>
<evidence type="ECO:0000313" key="2">
    <source>
        <dbReference type="EMBL" id="EAP86185.1"/>
    </source>
</evidence>
<evidence type="ECO:0008006" key="4">
    <source>
        <dbReference type="Google" id="ProtNLM"/>
    </source>
</evidence>
<organism evidence="2 3">
    <name type="scientific">Croceibacter atlanticus (strain ATCC BAA-628 / JCM 21780 / CIP 108009 / IAM 15332 / KCTC 12090 / HTCC2559)</name>
    <dbReference type="NCBI Taxonomy" id="216432"/>
    <lineage>
        <taxon>Bacteria</taxon>
        <taxon>Pseudomonadati</taxon>
        <taxon>Bacteroidota</taxon>
        <taxon>Flavobacteriia</taxon>
        <taxon>Flavobacteriales</taxon>
        <taxon>Flavobacteriaceae</taxon>
        <taxon>Croceibacter</taxon>
    </lineage>
</organism>
<reference evidence="2 3" key="1">
    <citation type="journal article" date="2010" name="J. Bacteriol.">
        <title>The complete genome sequence of Croceibacter atlanticus HTCC2559T.</title>
        <authorList>
            <person name="Oh H.M."/>
            <person name="Kang I."/>
            <person name="Ferriera S."/>
            <person name="Giovannoni S.J."/>
            <person name="Cho J.C."/>
        </authorList>
    </citation>
    <scope>NUCLEOTIDE SEQUENCE [LARGE SCALE GENOMIC DNA]</scope>
    <source>
        <strain evidence="3">ATCC BAA-628 / HTCC2559 / KCTC 12090</strain>
    </source>
</reference>
<keyword evidence="3" id="KW-1185">Reference proteome</keyword>
<dbReference type="GeneID" id="89453574"/>
<dbReference type="STRING" id="216432.CA2559_09131"/>
<dbReference type="KEGG" id="cat:CA2559_09131"/>
<proteinExistence type="predicted"/>
<accession>A3UC34</accession>
<dbReference type="eggNOG" id="ENOG5031U66">
    <property type="taxonomic scope" value="Bacteria"/>
</dbReference>
<dbReference type="EMBL" id="CP002046">
    <property type="protein sequence ID" value="EAP86185.1"/>
    <property type="molecule type" value="Genomic_DNA"/>
</dbReference>
<dbReference type="AlphaFoldDB" id="A3UC34"/>
<evidence type="ECO:0000256" key="1">
    <source>
        <dbReference type="SAM" id="Coils"/>
    </source>
</evidence>
<sequence>MMAQDIRELFKNDNSIPKGKLSQGHQDRFAARLNALHQDLEDKSVVTMNTPKSKFPWMKIAAIFIVALSIGILGYNQLSAPTNEATTVVNLNKVDTNNTPTDVVPVYLSEVSPQFKEVEDYYLASINLEIAKLQVNDENKELIDAFMTQLAELDEEYAQLNRELKEAGVNEQTVNTLIANLQLRLELLFKLKSKLNQLKNNQNETIQGARA</sequence>
<name>A3UC34_CROAH</name>
<gene>
    <name evidence="2" type="ordered locus">CA2559_09131</name>
</gene>
<protein>
    <recommendedName>
        <fullName evidence="4">Anti-sigma factor</fullName>
    </recommendedName>
</protein>
<dbReference type="Proteomes" id="UP000002297">
    <property type="component" value="Chromosome"/>
</dbReference>
<evidence type="ECO:0000313" key="3">
    <source>
        <dbReference type="Proteomes" id="UP000002297"/>
    </source>
</evidence>
<dbReference type="RefSeq" id="WP_013187571.1">
    <property type="nucleotide sequence ID" value="NC_014230.1"/>
</dbReference>
<keyword evidence="1" id="KW-0175">Coiled coil</keyword>